<evidence type="ECO:0000256" key="2">
    <source>
        <dbReference type="SAM" id="Phobius"/>
    </source>
</evidence>
<keyword evidence="2" id="KW-0812">Transmembrane</keyword>
<comment type="caution">
    <text evidence="3">The sequence shown here is derived from an EMBL/GenBank/DDBJ whole genome shotgun (WGS) entry which is preliminary data.</text>
</comment>
<dbReference type="AlphaFoldDB" id="A0AAD6XSA7"/>
<organism evidence="3 4">
    <name type="scientific">Mycena belliarum</name>
    <dbReference type="NCBI Taxonomy" id="1033014"/>
    <lineage>
        <taxon>Eukaryota</taxon>
        <taxon>Fungi</taxon>
        <taxon>Dikarya</taxon>
        <taxon>Basidiomycota</taxon>
        <taxon>Agaricomycotina</taxon>
        <taxon>Agaricomycetes</taxon>
        <taxon>Agaricomycetidae</taxon>
        <taxon>Agaricales</taxon>
        <taxon>Marasmiineae</taxon>
        <taxon>Mycenaceae</taxon>
        <taxon>Mycena</taxon>
    </lineage>
</organism>
<sequence>MSTTHATFPAPEDPKPRVQRNYMITCAGIVLLLKTVVSGSLFIATGEREGKCVEIKIDAPNAGTQLRSTDVKATVRDLSAVGLPIDGTEEMALVTVEEASNMQPAVGAYDTGVEYSRDDSSPDAPEVADAAAIRPSPSVDAPDSDVREDALAVAIRSSLAQDRGALVRLPQEEYRKSSNNYVPLALILTAVPRGASVTRSHAFDFEDGRLPPQPEPPSREQSPFMDGQELDELLDLRDSGHNVEGSELWASFTSSGMSLPGLSTCRELQHRGVSPPAPEPSSSRQQPHRAARRAPVAGPSRNAYAGSSMAPPPVSPRSPKKRRASDMTADDSTGEAPVAGPSRNAYASSSMAPPPVSPRSPKKRRVSDITVDDCTGEAPVAGPSRNAYASSSMAPPPVSPRSPKKRRASDITADDSTGEAPVAGPSRNAYASSSMAPPPVPLRRSPRKRRASEITVDDSTGEGESSASDDPRKRAKVTPRPLRKR</sequence>
<feature type="compositionally biased region" description="Basic residues" evidence="1">
    <location>
        <begin position="473"/>
        <end position="485"/>
    </location>
</feature>
<evidence type="ECO:0000313" key="4">
    <source>
        <dbReference type="Proteomes" id="UP001222325"/>
    </source>
</evidence>
<keyword evidence="2" id="KW-0472">Membrane</keyword>
<dbReference type="Proteomes" id="UP001222325">
    <property type="component" value="Unassembled WGS sequence"/>
</dbReference>
<feature type="transmembrane region" description="Helical" evidence="2">
    <location>
        <begin position="21"/>
        <end position="44"/>
    </location>
</feature>
<keyword evidence="4" id="KW-1185">Reference proteome</keyword>
<evidence type="ECO:0000256" key="1">
    <source>
        <dbReference type="SAM" id="MobiDB-lite"/>
    </source>
</evidence>
<feature type="region of interest" description="Disordered" evidence="1">
    <location>
        <begin position="267"/>
        <end position="485"/>
    </location>
</feature>
<proteinExistence type="predicted"/>
<reference evidence="3" key="1">
    <citation type="submission" date="2023-03" db="EMBL/GenBank/DDBJ databases">
        <title>Massive genome expansion in bonnet fungi (Mycena s.s.) driven by repeated elements and novel gene families across ecological guilds.</title>
        <authorList>
            <consortium name="Lawrence Berkeley National Laboratory"/>
            <person name="Harder C.B."/>
            <person name="Miyauchi S."/>
            <person name="Viragh M."/>
            <person name="Kuo A."/>
            <person name="Thoen E."/>
            <person name="Andreopoulos B."/>
            <person name="Lu D."/>
            <person name="Skrede I."/>
            <person name="Drula E."/>
            <person name="Henrissat B."/>
            <person name="Morin E."/>
            <person name="Kohler A."/>
            <person name="Barry K."/>
            <person name="LaButti K."/>
            <person name="Morin E."/>
            <person name="Salamov A."/>
            <person name="Lipzen A."/>
            <person name="Mereny Z."/>
            <person name="Hegedus B."/>
            <person name="Baldrian P."/>
            <person name="Stursova M."/>
            <person name="Weitz H."/>
            <person name="Taylor A."/>
            <person name="Grigoriev I.V."/>
            <person name="Nagy L.G."/>
            <person name="Martin F."/>
            <person name="Kauserud H."/>
        </authorList>
    </citation>
    <scope>NUCLEOTIDE SEQUENCE</scope>
    <source>
        <strain evidence="3">CBHHK173m</strain>
    </source>
</reference>
<dbReference type="EMBL" id="JARJCN010000039">
    <property type="protein sequence ID" value="KAJ7083942.1"/>
    <property type="molecule type" value="Genomic_DNA"/>
</dbReference>
<keyword evidence="2" id="KW-1133">Transmembrane helix</keyword>
<name>A0AAD6XSA7_9AGAR</name>
<accession>A0AAD6XSA7</accession>
<gene>
    <name evidence="3" type="ORF">B0H15DRAFT_400756</name>
</gene>
<feature type="region of interest" description="Disordered" evidence="1">
    <location>
        <begin position="202"/>
        <end position="224"/>
    </location>
</feature>
<protein>
    <submittedName>
        <fullName evidence="3">Uncharacterized protein</fullName>
    </submittedName>
</protein>
<evidence type="ECO:0000313" key="3">
    <source>
        <dbReference type="EMBL" id="KAJ7083942.1"/>
    </source>
</evidence>